<evidence type="ECO:0000256" key="3">
    <source>
        <dbReference type="ARBA" id="ARBA00022692"/>
    </source>
</evidence>
<feature type="transmembrane region" description="Helical" evidence="6">
    <location>
        <begin position="404"/>
        <end position="425"/>
    </location>
</feature>
<sequence length="521" mass="54599">MTLSEPPPDHRTPTPTDAAVTVTASAPTGGVTDKGLRAGALGLFGNVVIGLSAVAPAYSLAATLGLVVAAVHAKAPAMFILAFIPMLLIAFAYRELGEDTPDCGTTFTWGTKAFGPWVGWIGGWGLAVSAIIVLANVAEVAGVYLLRFLHLDSWAENLAVKVILGSVLIVMMTWVSIRGILISERMQNVLIVIQFGVMVVASIIALIKVGTSHAGPQAVMPRWDWLWPGGLSSSEIAAGIILCIFIYWGWDACLAVGEETKDAAKTPGRAAVLTTLILVCTYVLVAYAVQSFAGFGDTGLGLNNPDNADDAFTILGEPVAGPVLASLLLLTVSVSALSSTQSTILPTARGTLSMAVYEAIPRRFASVHPKYMTPAFGTAVMGGAALAFYLVLSLVSQSTLSDSISSLGLAVAFYYGITAYSCVWYFRRSLFASARNFLMRGLLPLLGGIAMTWAFVKSATDMFDPSYGSTSVGGVGGVFILGVGMLVLGVPLMLLCVAGGKDFFRGKTLNASTEVKVPDVY</sequence>
<feature type="transmembrane region" description="Helical" evidence="6">
    <location>
        <begin position="270"/>
        <end position="289"/>
    </location>
</feature>
<dbReference type="Gene3D" id="1.20.1740.10">
    <property type="entry name" value="Amino acid/polyamine transporter I"/>
    <property type="match status" value="1"/>
</dbReference>
<feature type="transmembrane region" description="Helical" evidence="6">
    <location>
        <begin position="117"/>
        <end position="138"/>
    </location>
</feature>
<dbReference type="AlphaFoldDB" id="A0A1N7DXA2"/>
<dbReference type="RefSeq" id="WP_083709279.1">
    <property type="nucleotide sequence ID" value="NZ_FTNT01000002.1"/>
</dbReference>
<evidence type="ECO:0000256" key="6">
    <source>
        <dbReference type="SAM" id="Phobius"/>
    </source>
</evidence>
<dbReference type="PIRSF" id="PIRSF006060">
    <property type="entry name" value="AA_transporter"/>
    <property type="match status" value="1"/>
</dbReference>
<gene>
    <name evidence="7" type="ORF">SAMN05445060_0980</name>
</gene>
<dbReference type="PANTHER" id="PTHR42770">
    <property type="entry name" value="AMINO ACID TRANSPORTER-RELATED"/>
    <property type="match status" value="1"/>
</dbReference>
<proteinExistence type="predicted"/>
<reference evidence="7 8" key="1">
    <citation type="submission" date="2017-01" db="EMBL/GenBank/DDBJ databases">
        <authorList>
            <person name="Mah S.A."/>
            <person name="Swanson W.J."/>
            <person name="Moy G.W."/>
            <person name="Vacquier V.D."/>
        </authorList>
    </citation>
    <scope>NUCLEOTIDE SEQUENCE [LARGE SCALE GENOMIC DNA]</scope>
    <source>
        <strain evidence="7 8">CPCC 203464</strain>
    </source>
</reference>
<protein>
    <submittedName>
        <fullName evidence="7">Amino acid/polyamine/organocation transporter, APC superfamily</fullName>
    </submittedName>
</protein>
<accession>A0A1N7DXA2</accession>
<feature type="transmembrane region" description="Helical" evidence="6">
    <location>
        <begin position="437"/>
        <end position="456"/>
    </location>
</feature>
<feature type="transmembrane region" description="Helical" evidence="6">
    <location>
        <begin position="227"/>
        <end position="250"/>
    </location>
</feature>
<dbReference type="GO" id="GO:0022857">
    <property type="term" value="F:transmembrane transporter activity"/>
    <property type="evidence" value="ECO:0007669"/>
    <property type="project" value="InterPro"/>
</dbReference>
<dbReference type="STRING" id="1344003.SAMN05445060_0980"/>
<keyword evidence="2" id="KW-1003">Cell membrane</keyword>
<keyword evidence="8" id="KW-1185">Reference proteome</keyword>
<dbReference type="Pfam" id="PF13520">
    <property type="entry name" value="AA_permease_2"/>
    <property type="match status" value="1"/>
</dbReference>
<keyword evidence="4 6" id="KW-1133">Transmembrane helix</keyword>
<feature type="transmembrane region" description="Helical" evidence="6">
    <location>
        <begin position="43"/>
        <end position="71"/>
    </location>
</feature>
<keyword evidence="5 6" id="KW-0472">Membrane</keyword>
<evidence type="ECO:0000256" key="5">
    <source>
        <dbReference type="ARBA" id="ARBA00023136"/>
    </source>
</evidence>
<feature type="transmembrane region" description="Helical" evidence="6">
    <location>
        <begin position="476"/>
        <end position="498"/>
    </location>
</feature>
<dbReference type="InterPro" id="IPR002293">
    <property type="entry name" value="AA/rel_permease1"/>
</dbReference>
<evidence type="ECO:0000256" key="2">
    <source>
        <dbReference type="ARBA" id="ARBA00022475"/>
    </source>
</evidence>
<evidence type="ECO:0000256" key="4">
    <source>
        <dbReference type="ARBA" id="ARBA00022989"/>
    </source>
</evidence>
<comment type="subcellular location">
    <subcellularLocation>
        <location evidence="1">Cell membrane</location>
        <topology evidence="1">Multi-pass membrane protein</topology>
    </subcellularLocation>
</comment>
<dbReference type="InterPro" id="IPR050367">
    <property type="entry name" value="APC_superfamily"/>
</dbReference>
<dbReference type="EMBL" id="FTNT01000002">
    <property type="protein sequence ID" value="SIR80315.1"/>
    <property type="molecule type" value="Genomic_DNA"/>
</dbReference>
<feature type="transmembrane region" description="Helical" evidence="6">
    <location>
        <begin position="158"/>
        <end position="177"/>
    </location>
</feature>
<feature type="transmembrane region" description="Helical" evidence="6">
    <location>
        <begin position="189"/>
        <end position="207"/>
    </location>
</feature>
<dbReference type="GO" id="GO:0005886">
    <property type="term" value="C:plasma membrane"/>
    <property type="evidence" value="ECO:0007669"/>
    <property type="project" value="UniProtKB-SubCell"/>
</dbReference>
<feature type="transmembrane region" description="Helical" evidence="6">
    <location>
        <begin position="319"/>
        <end position="339"/>
    </location>
</feature>
<feature type="transmembrane region" description="Helical" evidence="6">
    <location>
        <begin position="77"/>
        <end position="96"/>
    </location>
</feature>
<organism evidence="7 8">
    <name type="scientific">Williamsia sterculiae</name>
    <dbReference type="NCBI Taxonomy" id="1344003"/>
    <lineage>
        <taxon>Bacteria</taxon>
        <taxon>Bacillati</taxon>
        <taxon>Actinomycetota</taxon>
        <taxon>Actinomycetes</taxon>
        <taxon>Mycobacteriales</taxon>
        <taxon>Nocardiaceae</taxon>
        <taxon>Williamsia</taxon>
    </lineage>
</organism>
<dbReference type="PANTHER" id="PTHR42770:SF16">
    <property type="entry name" value="AMINO ACID PERMEASE"/>
    <property type="match status" value="1"/>
</dbReference>
<keyword evidence="3 6" id="KW-0812">Transmembrane</keyword>
<dbReference type="OrthoDB" id="138827at2"/>
<evidence type="ECO:0000256" key="1">
    <source>
        <dbReference type="ARBA" id="ARBA00004651"/>
    </source>
</evidence>
<evidence type="ECO:0000313" key="7">
    <source>
        <dbReference type="EMBL" id="SIR80315.1"/>
    </source>
</evidence>
<feature type="transmembrane region" description="Helical" evidence="6">
    <location>
        <begin position="371"/>
        <end position="392"/>
    </location>
</feature>
<evidence type="ECO:0000313" key="8">
    <source>
        <dbReference type="Proteomes" id="UP000186218"/>
    </source>
</evidence>
<name>A0A1N7DXA2_9NOCA</name>
<dbReference type="Proteomes" id="UP000186218">
    <property type="component" value="Unassembled WGS sequence"/>
</dbReference>